<accession>A0A2V1AM82</accession>
<comment type="caution">
    <text evidence="2">The sequence shown here is derived from an EMBL/GenBank/DDBJ whole genome shotgun (WGS) entry which is preliminary data.</text>
</comment>
<evidence type="ECO:0000256" key="1">
    <source>
        <dbReference type="SAM" id="MobiDB-lite"/>
    </source>
</evidence>
<feature type="compositionally biased region" description="Low complexity" evidence="1">
    <location>
        <begin position="42"/>
        <end position="58"/>
    </location>
</feature>
<proteinExistence type="predicted"/>
<dbReference type="OrthoDB" id="4025332at2759"/>
<keyword evidence="3" id="KW-1185">Reference proteome</keyword>
<protein>
    <submittedName>
        <fullName evidence="2">Uncharacterized protein</fullName>
    </submittedName>
</protein>
<gene>
    <name evidence="2" type="ORF">CXQ85_003239</name>
</gene>
<dbReference type="VEuPathDB" id="FungiDB:CXQ85_003239"/>
<sequence length="314" mass="35579">MSTSNNGEAKAGDDDELLNATDHSQHDAVSADEGNESSYSRSTTPGYGSDSDGGTYSGQRPQLNPGQAVKRTRADREESEEYDPSNPMGIERERYKKRVPAKVIDRLWTKLEPEQFRSLDNLFNVALNKSLERYKGSANEHYKVAEAQRVLSHHWASEKLPKSFLARLKMTKLPPVKSLQVRMRGAKAEEYDLLDIDQAQRKKAMYEAYLSAENQQLQELQAYHKSIKKAFDEDSKYLEEFKKTTASIQAQTTRETEEKKKLFHLDVPHAADDINLSNIPTPIPDNLASASFNPNKDSDVKHATTEIIRASWDM</sequence>
<evidence type="ECO:0000313" key="2">
    <source>
        <dbReference type="EMBL" id="PVH19397.1"/>
    </source>
</evidence>
<organism evidence="2 3">
    <name type="scientific">Candidozyma haemuli</name>
    <dbReference type="NCBI Taxonomy" id="45357"/>
    <lineage>
        <taxon>Eukaryota</taxon>
        <taxon>Fungi</taxon>
        <taxon>Dikarya</taxon>
        <taxon>Ascomycota</taxon>
        <taxon>Saccharomycotina</taxon>
        <taxon>Pichiomycetes</taxon>
        <taxon>Metschnikowiaceae</taxon>
        <taxon>Candidozyma</taxon>
    </lineage>
</organism>
<dbReference type="EMBL" id="PKFO01000002">
    <property type="protein sequence ID" value="PVH19397.1"/>
    <property type="molecule type" value="Genomic_DNA"/>
</dbReference>
<feature type="region of interest" description="Disordered" evidence="1">
    <location>
        <begin position="1"/>
        <end position="93"/>
    </location>
</feature>
<dbReference type="STRING" id="45357.A0A2V1AM82"/>
<dbReference type="InterPro" id="IPR025212">
    <property type="entry name" value="CAD_CENP-Q"/>
</dbReference>
<evidence type="ECO:0000313" key="3">
    <source>
        <dbReference type="Proteomes" id="UP000244309"/>
    </source>
</evidence>
<name>A0A2V1AM82_9ASCO</name>
<dbReference type="Pfam" id="PF13094">
    <property type="entry name" value="CENP-Q"/>
    <property type="match status" value="1"/>
</dbReference>
<dbReference type="AlphaFoldDB" id="A0A2V1AM82"/>
<dbReference type="GeneID" id="37008570"/>
<dbReference type="RefSeq" id="XP_025340337.1">
    <property type="nucleotide sequence ID" value="XM_025486889.1"/>
</dbReference>
<reference evidence="2 3" key="1">
    <citation type="submission" date="2017-12" db="EMBL/GenBank/DDBJ databases">
        <title>Genome Sequence of a Multidrug-Resistant Candida haemulonii Isolate from a Patient with Chronic Leg Ulcers in Israel.</title>
        <authorList>
            <person name="Chow N.A."/>
            <person name="Gade L."/>
            <person name="Batra D."/>
            <person name="Rowe L.A."/>
            <person name="Ben-Ami R."/>
            <person name="Loparev V.N."/>
            <person name="Litvintseva A.P."/>
        </authorList>
    </citation>
    <scope>NUCLEOTIDE SEQUENCE [LARGE SCALE GENOMIC DNA]</scope>
    <source>
        <strain evidence="2 3">B11899</strain>
    </source>
</reference>
<dbReference type="Proteomes" id="UP000244309">
    <property type="component" value="Unassembled WGS sequence"/>
</dbReference>